<accession>A0A3B7MDF4</accession>
<dbReference type="Pfam" id="PF10646">
    <property type="entry name" value="Germane"/>
    <property type="match status" value="1"/>
</dbReference>
<dbReference type="RefSeq" id="WP_181495606.1">
    <property type="nucleotide sequence ID" value="NZ_CP032152.1"/>
</dbReference>
<dbReference type="EMBL" id="CP032152">
    <property type="protein sequence ID" value="AXY68667.2"/>
    <property type="molecule type" value="Genomic_DNA"/>
</dbReference>
<dbReference type="SMART" id="SM00909">
    <property type="entry name" value="Germane"/>
    <property type="match status" value="1"/>
</dbReference>
<keyword evidence="1" id="KW-0732">Signal</keyword>
<evidence type="ECO:0000256" key="1">
    <source>
        <dbReference type="SAM" id="SignalP"/>
    </source>
</evidence>
<evidence type="ECO:0000313" key="3">
    <source>
        <dbReference type="EMBL" id="AXY68667.2"/>
    </source>
</evidence>
<feature type="domain" description="GerMN" evidence="2">
    <location>
        <begin position="84"/>
        <end position="170"/>
    </location>
</feature>
<name>A0A3B7MDF4_9CYAN</name>
<dbReference type="KEGG" id="tsq:D3A95_01115"/>
<gene>
    <name evidence="3" type="ORF">D3A95_01115</name>
</gene>
<evidence type="ECO:0000313" key="4">
    <source>
        <dbReference type="Proteomes" id="UP000261812"/>
    </source>
</evidence>
<evidence type="ECO:0000259" key="2">
    <source>
        <dbReference type="SMART" id="SM00909"/>
    </source>
</evidence>
<dbReference type="InterPro" id="IPR019606">
    <property type="entry name" value="GerMN"/>
</dbReference>
<dbReference type="Proteomes" id="UP000261812">
    <property type="component" value="Chromosome"/>
</dbReference>
<sequence>MVAKVTRSRPALIVLAVIGLASAGTAAWLTLSPPRQGDPVPHPAEVAQQQETQIFWVKNEGDTLVLVPSTVRITTPARRPELFIQSRLERLLAGPANQDVTTSIPENTRVNRVEVKGDGIHVDLSPEFTKGGGSASMQARLGQVLYTATASDPNTPVWISIGGEPLRVLGGEGLEVTQPMTRQDFQTAFALRTQ</sequence>
<protein>
    <submittedName>
        <fullName evidence="3">GerMN domain-containing protein</fullName>
    </submittedName>
</protein>
<dbReference type="AlphaFoldDB" id="A0A3B7MDF4"/>
<organism evidence="3 4">
    <name type="scientific">Thermosynechococcus sichuanensis E542</name>
    <dbReference type="NCBI Taxonomy" id="2016101"/>
    <lineage>
        <taxon>Bacteria</taxon>
        <taxon>Bacillati</taxon>
        <taxon>Cyanobacteriota</taxon>
        <taxon>Cyanophyceae</taxon>
        <taxon>Acaryochloridales</taxon>
        <taxon>Thermosynechococcaceae</taxon>
        <taxon>Thermosynechococcus</taxon>
        <taxon>Thermosynechococcus sichuanensis</taxon>
    </lineage>
</organism>
<feature type="chain" id="PRO_5027714256" evidence="1">
    <location>
        <begin position="27"/>
        <end position="194"/>
    </location>
</feature>
<reference evidence="4" key="1">
    <citation type="submission" date="2018-09" db="EMBL/GenBank/DDBJ databases">
        <title>Complete genome sequence of thermophilic cyanobacteria strain Thermosynechococcus elongatus PKUAC-SCTE542.</title>
        <authorList>
            <person name="Liang Y."/>
            <person name="Tang J."/>
            <person name="Daroch M."/>
        </authorList>
    </citation>
    <scope>NUCLEOTIDE SEQUENCE [LARGE SCALE GENOMIC DNA]</scope>
    <source>
        <strain evidence="4">E542</strain>
    </source>
</reference>
<keyword evidence="4" id="KW-1185">Reference proteome</keyword>
<proteinExistence type="predicted"/>
<feature type="signal peptide" evidence="1">
    <location>
        <begin position="1"/>
        <end position="26"/>
    </location>
</feature>